<feature type="compositionally biased region" description="Pro residues" evidence="1">
    <location>
        <begin position="1"/>
        <end position="10"/>
    </location>
</feature>
<keyword evidence="3" id="KW-1185">Reference proteome</keyword>
<reference evidence="2 3" key="1">
    <citation type="submission" date="2023-11" db="EMBL/GenBank/DDBJ databases">
        <title>Actinomadura monticuli sp. nov., isolated from volcanic ash.</title>
        <authorList>
            <person name="Lee S.D."/>
            <person name="Yang H."/>
            <person name="Kim I.S."/>
        </authorList>
    </citation>
    <scope>NUCLEOTIDE SEQUENCE [LARGE SCALE GENOMIC DNA]</scope>
    <source>
        <strain evidence="2 3">DLS-62</strain>
    </source>
</reference>
<evidence type="ECO:0000313" key="3">
    <source>
        <dbReference type="Proteomes" id="UP001569963"/>
    </source>
</evidence>
<sequence>MWPQVTPAPNPASSTRSPGASRPSHRVGALVGRDRYVPPEPEAGPPDGGDPRSPAVWLFLARDAERRMRDRLAGRVAAALGAGDDAFAAWNGNLALAARTAEACPDRVVLEILATAPVTAPAVFLPGL</sequence>
<dbReference type="EMBL" id="JAXCEI010000020">
    <property type="protein sequence ID" value="MFA1543627.1"/>
    <property type="molecule type" value="Genomic_DNA"/>
</dbReference>
<feature type="region of interest" description="Disordered" evidence="1">
    <location>
        <begin position="1"/>
        <end position="54"/>
    </location>
</feature>
<gene>
    <name evidence="2" type="ORF">SM611_32270</name>
</gene>
<name>A0ABV4QM54_9ACTN</name>
<evidence type="ECO:0000313" key="2">
    <source>
        <dbReference type="EMBL" id="MFA1543627.1"/>
    </source>
</evidence>
<evidence type="ECO:0000256" key="1">
    <source>
        <dbReference type="SAM" id="MobiDB-lite"/>
    </source>
</evidence>
<protein>
    <submittedName>
        <fullName evidence="2">Uncharacterized protein</fullName>
    </submittedName>
</protein>
<proteinExistence type="predicted"/>
<organism evidence="2 3">
    <name type="scientific">Actinomadura monticuli</name>
    <dbReference type="NCBI Taxonomy" id="3097367"/>
    <lineage>
        <taxon>Bacteria</taxon>
        <taxon>Bacillati</taxon>
        <taxon>Actinomycetota</taxon>
        <taxon>Actinomycetes</taxon>
        <taxon>Streptosporangiales</taxon>
        <taxon>Thermomonosporaceae</taxon>
        <taxon>Actinomadura</taxon>
    </lineage>
</organism>
<dbReference type="Proteomes" id="UP001569963">
    <property type="component" value="Unassembled WGS sequence"/>
</dbReference>
<comment type="caution">
    <text evidence="2">The sequence shown here is derived from an EMBL/GenBank/DDBJ whole genome shotgun (WGS) entry which is preliminary data.</text>
</comment>
<accession>A0ABV4QM54</accession>